<comment type="caution">
    <text evidence="1">The sequence shown here is derived from an EMBL/GenBank/DDBJ whole genome shotgun (WGS) entry which is preliminary data.</text>
</comment>
<accession>A0A367RM52</accession>
<organism evidence="1 2">
    <name type="scientific">Nostoc minutum NIES-26</name>
    <dbReference type="NCBI Taxonomy" id="1844469"/>
    <lineage>
        <taxon>Bacteria</taxon>
        <taxon>Bacillati</taxon>
        <taxon>Cyanobacteriota</taxon>
        <taxon>Cyanophyceae</taxon>
        <taxon>Nostocales</taxon>
        <taxon>Nostocaceae</taxon>
        <taxon>Nostoc</taxon>
    </lineage>
</organism>
<evidence type="ECO:0000313" key="2">
    <source>
        <dbReference type="Proteomes" id="UP000252107"/>
    </source>
</evidence>
<proteinExistence type="predicted"/>
<dbReference type="EMBL" id="LXQD01000131">
    <property type="protein sequence ID" value="RCJ36931.1"/>
    <property type="molecule type" value="Genomic_DNA"/>
</dbReference>
<evidence type="ECO:0000313" key="1">
    <source>
        <dbReference type="EMBL" id="RCJ36931.1"/>
    </source>
</evidence>
<dbReference type="AlphaFoldDB" id="A0A367RM52"/>
<reference evidence="1" key="1">
    <citation type="submission" date="2016-04" db="EMBL/GenBank/DDBJ databases">
        <authorList>
            <person name="Tabuchi Yagui T.R."/>
        </authorList>
    </citation>
    <scope>NUCLEOTIDE SEQUENCE [LARGE SCALE GENOMIC DNA]</scope>
    <source>
        <strain evidence="1">NIES-26</strain>
    </source>
</reference>
<gene>
    <name evidence="1" type="ORF">A6770_14995</name>
</gene>
<protein>
    <submittedName>
        <fullName evidence="1">Uncharacterized protein</fullName>
    </submittedName>
</protein>
<name>A0A367RM52_9NOSO</name>
<dbReference type="Proteomes" id="UP000252107">
    <property type="component" value="Unassembled WGS sequence"/>
</dbReference>
<keyword evidence="2" id="KW-1185">Reference proteome</keyword>
<sequence length="80" mass="8653">MSPSRTTVAISPENKKALEVIAQDLLGSPNVSLLMRNIAEGRLTVTGQMNPTVALRHDLPTLKARLVKIISTIDEITESS</sequence>